<dbReference type="Proteomes" id="UP000499080">
    <property type="component" value="Unassembled WGS sequence"/>
</dbReference>
<accession>A0A4Y2NRK5</accession>
<proteinExistence type="predicted"/>
<evidence type="ECO:0000313" key="1">
    <source>
        <dbReference type="EMBL" id="GBN41319.1"/>
    </source>
</evidence>
<name>A0A4Y2NRK5_ARAVE</name>
<dbReference type="EMBL" id="BGPR01009635">
    <property type="protein sequence ID" value="GBN41319.1"/>
    <property type="molecule type" value="Genomic_DNA"/>
</dbReference>
<protein>
    <submittedName>
        <fullName evidence="1">Uncharacterized protein</fullName>
    </submittedName>
</protein>
<keyword evidence="2" id="KW-1185">Reference proteome</keyword>
<sequence>MAKVPSGKVFRCKNSTSDQLAYLDRRLDCGHLFHRNCLFTWGYPGIRCTWNHEGIPHPWDPESIPCPKCHSPDRYGRTLCHLDFQKKISQCMGCGKPLDDKGCDCGCLSYMDINKVSKIPLFEMM</sequence>
<reference evidence="1 2" key="1">
    <citation type="journal article" date="2019" name="Sci. Rep.">
        <title>Orb-weaving spider Araneus ventricosus genome elucidates the spidroin gene catalogue.</title>
        <authorList>
            <person name="Kono N."/>
            <person name="Nakamura H."/>
            <person name="Ohtoshi R."/>
            <person name="Moran D.A.P."/>
            <person name="Shinohara A."/>
            <person name="Yoshida Y."/>
            <person name="Fujiwara M."/>
            <person name="Mori M."/>
            <person name="Tomita M."/>
            <person name="Arakawa K."/>
        </authorList>
    </citation>
    <scope>NUCLEOTIDE SEQUENCE [LARGE SCALE GENOMIC DNA]</scope>
</reference>
<comment type="caution">
    <text evidence="1">The sequence shown here is derived from an EMBL/GenBank/DDBJ whole genome shotgun (WGS) entry which is preliminary data.</text>
</comment>
<evidence type="ECO:0000313" key="2">
    <source>
        <dbReference type="Proteomes" id="UP000499080"/>
    </source>
</evidence>
<gene>
    <name evidence="1" type="ORF">AVEN_33815_1</name>
</gene>
<dbReference type="AlphaFoldDB" id="A0A4Y2NRK5"/>
<organism evidence="1 2">
    <name type="scientific">Araneus ventricosus</name>
    <name type="common">Orbweaver spider</name>
    <name type="synonym">Epeira ventricosa</name>
    <dbReference type="NCBI Taxonomy" id="182803"/>
    <lineage>
        <taxon>Eukaryota</taxon>
        <taxon>Metazoa</taxon>
        <taxon>Ecdysozoa</taxon>
        <taxon>Arthropoda</taxon>
        <taxon>Chelicerata</taxon>
        <taxon>Arachnida</taxon>
        <taxon>Araneae</taxon>
        <taxon>Araneomorphae</taxon>
        <taxon>Entelegynae</taxon>
        <taxon>Araneoidea</taxon>
        <taxon>Araneidae</taxon>
        <taxon>Araneus</taxon>
    </lineage>
</organism>